<feature type="non-terminal residue" evidence="1">
    <location>
        <position position="1"/>
    </location>
</feature>
<protein>
    <submittedName>
        <fullName evidence="1">Uncharacterized protein</fullName>
    </submittedName>
</protein>
<reference evidence="2" key="1">
    <citation type="journal article" date="2016" name="Genome Announc.">
        <title>Draft Genome Sequences of Five Rapidly Growing Mycobacterium Species, M. thermoresistibile, M. fortuitum subsp. acetamidolyticum, M. canariasense, M. brisbanense, and M. novocastrense.</title>
        <authorList>
            <person name="Katahira K."/>
            <person name="Ogura Y."/>
            <person name="Gotoh Y."/>
            <person name="Hayashi T."/>
        </authorList>
    </citation>
    <scope>NUCLEOTIDE SEQUENCE [LARGE SCALE GENOMIC DNA]</scope>
    <source>
        <strain evidence="2">JCM15298</strain>
    </source>
</reference>
<comment type="caution">
    <text evidence="1">The sequence shown here is derived from an EMBL/GenBank/DDBJ whole genome shotgun (WGS) entry which is preliminary data.</text>
</comment>
<gene>
    <name evidence="1" type="ORF">RMCC_5907</name>
</gene>
<reference evidence="2" key="2">
    <citation type="submission" date="2016-02" db="EMBL/GenBank/DDBJ databases">
        <title>Draft genome sequence of five rapidly growing Mycobacterium species.</title>
        <authorList>
            <person name="Katahira K."/>
            <person name="Gotou Y."/>
            <person name="Iida K."/>
            <person name="Ogura Y."/>
            <person name="Hayashi T."/>
        </authorList>
    </citation>
    <scope>NUCLEOTIDE SEQUENCE [LARGE SCALE GENOMIC DNA]</scope>
    <source>
        <strain evidence="2">JCM15298</strain>
    </source>
</reference>
<dbReference type="RefSeq" id="WP_206779544.1">
    <property type="nucleotide sequence ID" value="NZ_BCSY01000125.1"/>
</dbReference>
<dbReference type="AlphaFoldDB" id="A0A117IC38"/>
<name>A0A117IC38_MYCCR</name>
<dbReference type="Proteomes" id="UP000069443">
    <property type="component" value="Unassembled WGS sequence"/>
</dbReference>
<accession>A0A117IC38</accession>
<organism evidence="1 2">
    <name type="scientific">Mycolicibacterium canariasense</name>
    <name type="common">Mycobacterium canariasense</name>
    <dbReference type="NCBI Taxonomy" id="228230"/>
    <lineage>
        <taxon>Bacteria</taxon>
        <taxon>Bacillati</taxon>
        <taxon>Actinomycetota</taxon>
        <taxon>Actinomycetes</taxon>
        <taxon>Mycobacteriales</taxon>
        <taxon>Mycobacteriaceae</taxon>
        <taxon>Mycolicibacterium</taxon>
    </lineage>
</organism>
<dbReference type="EMBL" id="BCSY01000125">
    <property type="protein sequence ID" value="GAS98942.1"/>
    <property type="molecule type" value="Genomic_DNA"/>
</dbReference>
<evidence type="ECO:0000313" key="1">
    <source>
        <dbReference type="EMBL" id="GAS98942.1"/>
    </source>
</evidence>
<evidence type="ECO:0000313" key="2">
    <source>
        <dbReference type="Proteomes" id="UP000069443"/>
    </source>
</evidence>
<proteinExistence type="predicted"/>
<keyword evidence="2" id="KW-1185">Reference proteome</keyword>
<sequence length="92" mass="10172">LRDARRRSVSAAQSRADVEAWLAAEKQYHAEVNKPEPQPVGTWPARDFAAVCACPNCTEITVHAIREPVPTDPAGAYVIRRCAVCGQEWAER</sequence>